<name>A0AAX2H0J0_9FLAO</name>
<dbReference type="AlphaFoldDB" id="A0AAX2H0J0"/>
<evidence type="ECO:0000313" key="4">
    <source>
        <dbReference type="Proteomes" id="UP000215539"/>
    </source>
</evidence>
<evidence type="ECO:0000313" key="1">
    <source>
        <dbReference type="EMBL" id="AMD84390.1"/>
    </source>
</evidence>
<protein>
    <submittedName>
        <fullName evidence="2">Uncharacterized protein</fullName>
    </submittedName>
</protein>
<dbReference type="KEGG" id="chg:AXF12_01865"/>
<dbReference type="Proteomes" id="UP000065822">
    <property type="component" value="Chromosome"/>
</dbReference>
<dbReference type="EMBL" id="LT906449">
    <property type="protein sequence ID" value="SNV10849.1"/>
    <property type="molecule type" value="Genomic_DNA"/>
</dbReference>
<evidence type="ECO:0000313" key="2">
    <source>
        <dbReference type="EMBL" id="SNV10849.1"/>
    </source>
</evidence>
<accession>A0AAX2H0J0</accession>
<evidence type="ECO:0000313" key="3">
    <source>
        <dbReference type="Proteomes" id="UP000065822"/>
    </source>
</evidence>
<reference evidence="2 4" key="2">
    <citation type="submission" date="2017-06" db="EMBL/GenBank/DDBJ databases">
        <authorList>
            <consortium name="Pathogen Informatics"/>
        </authorList>
    </citation>
    <scope>NUCLEOTIDE SEQUENCE [LARGE SCALE GENOMIC DNA]</scope>
    <source>
        <strain evidence="2 4">NCTC12947</strain>
    </source>
</reference>
<proteinExistence type="predicted"/>
<dbReference type="RefSeq" id="WP_066427956.1">
    <property type="nucleotide sequence ID" value="NZ_CP014227.1"/>
</dbReference>
<dbReference type="Proteomes" id="UP000215539">
    <property type="component" value="Chromosome 1"/>
</dbReference>
<dbReference type="EMBL" id="CP014227">
    <property type="protein sequence ID" value="AMD84390.1"/>
    <property type="molecule type" value="Genomic_DNA"/>
</dbReference>
<keyword evidence="3" id="KW-1185">Reference proteome</keyword>
<reference evidence="1 3" key="1">
    <citation type="submission" date="2016-02" db="EMBL/GenBank/DDBJ databases">
        <authorList>
            <person name="Holder M.E."/>
            <person name="Ajami N.J."/>
            <person name="Petrosino J.F."/>
        </authorList>
    </citation>
    <scope>NUCLEOTIDE SEQUENCE [LARGE SCALE GENOMIC DNA]</scope>
    <source>
        <strain evidence="1 3">CCUG 32990</strain>
    </source>
</reference>
<sequence length="81" mass="9384">MQTQTVKADINSAHIPVIEAILRQFKAKNISFEEVKKQKKQQKDDTLMTKEAYFAMLDEASVGKKTRMSLEEMKAYLKTMK</sequence>
<organism evidence="2 4">
    <name type="scientific">Capnocytophaga haemolytica</name>
    <dbReference type="NCBI Taxonomy" id="45243"/>
    <lineage>
        <taxon>Bacteria</taxon>
        <taxon>Pseudomonadati</taxon>
        <taxon>Bacteroidota</taxon>
        <taxon>Flavobacteriia</taxon>
        <taxon>Flavobacteriales</taxon>
        <taxon>Flavobacteriaceae</taxon>
        <taxon>Capnocytophaga</taxon>
    </lineage>
</organism>
<gene>
    <name evidence="1" type="ORF">AXF12_01865</name>
    <name evidence="2" type="ORF">SAMEA44541418_01380</name>
</gene>